<sequence length="646" mass="69788">MTERLNVIALISGGKDSFYSLLHCLAHGHDVVALGNLCPATGKLASGDDGAGVVQAGENPSEEEYDLNSFMYQTVGHTIIPLYEEALGIPLYRQVIVGGPVHSGTSYNHVGSGGDDGVDETESLVPLLRRIMADHPTANALSTGAILSTYQRTRVESVALRLGLTPLGFLWKYPVLPPASQVSLLEDMEGVGLEARIIKVASGGLDESFLWSNVSEGRARGRIEKVMRRFGSGGDGAVLGEGGEFETLVVDGPENLFKGRIEVLDRVVVREGGGAAWLRITKARVVMKEGNVRNSQCRIPDLLESSFSKILNTPSGLSERIDDSSPSKPRESKPAKPILGTSRETLQWTVSTSRGSLSSSVLEQSQDVVSQITSLLKSHNLKSTNITCTTILIRSMADFATINKIYGTLFKHPNPPSRVTVSVGSLLPLGTSLTIHILVSISALDQRKALHVQSRSYWAPANIGPYSQAISIPSKSHNLEISQRVVSIAGQIPLIPHSMILPRPSKDPTADFSLQATLSLQHLHRIAIDMVVSWFTSAVAYLPISTSSRNHEYAIAASSCWSLLHQPPSDPDGNDDESRDLWEEKHYYGTQNFGSSEEVKSLPDWDAVEVEDGCTTPPFFALEVEGLPRSAGVEWHAHKGIAGGPI</sequence>
<evidence type="ECO:0000256" key="3">
    <source>
        <dbReference type="ARBA" id="ARBA00029814"/>
    </source>
</evidence>
<dbReference type="Pfam" id="PF01902">
    <property type="entry name" value="Diphthami_syn_2"/>
    <property type="match status" value="1"/>
</dbReference>
<dbReference type="InterPro" id="IPR014729">
    <property type="entry name" value="Rossmann-like_a/b/a_fold"/>
</dbReference>
<evidence type="ECO:0000313" key="9">
    <source>
        <dbReference type="Proteomes" id="UP000824998"/>
    </source>
</evidence>
<proteinExistence type="predicted"/>
<dbReference type="InterPro" id="IPR002761">
    <property type="entry name" value="Diphthami_syn_dom"/>
</dbReference>
<dbReference type="OrthoDB" id="686384at2759"/>
<feature type="compositionally biased region" description="Basic and acidic residues" evidence="6">
    <location>
        <begin position="319"/>
        <end position="334"/>
    </location>
</feature>
<comment type="catalytic activity">
    <reaction evidence="5">
        <text>diphthine-[translation elongation factor 2] + NH4(+) + ATP = diphthamide-[translation elongation factor 2] + AMP + diphosphate + H(+)</text>
        <dbReference type="Rhea" id="RHEA:19753"/>
        <dbReference type="Rhea" id="RHEA-COMP:10172"/>
        <dbReference type="Rhea" id="RHEA-COMP:10174"/>
        <dbReference type="ChEBI" id="CHEBI:15378"/>
        <dbReference type="ChEBI" id="CHEBI:16692"/>
        <dbReference type="ChEBI" id="CHEBI:28938"/>
        <dbReference type="ChEBI" id="CHEBI:30616"/>
        <dbReference type="ChEBI" id="CHEBI:33019"/>
        <dbReference type="ChEBI" id="CHEBI:82696"/>
        <dbReference type="ChEBI" id="CHEBI:456215"/>
        <dbReference type="EC" id="6.3.1.14"/>
    </reaction>
</comment>
<dbReference type="EMBL" id="MU251406">
    <property type="protein sequence ID" value="KAG9236470.1"/>
    <property type="molecule type" value="Genomic_DNA"/>
</dbReference>
<feature type="domain" description="Diphthamide synthase" evidence="7">
    <location>
        <begin position="68"/>
        <end position="280"/>
    </location>
</feature>
<dbReference type="InterPro" id="IPR006175">
    <property type="entry name" value="YjgF/YER057c/UK114"/>
</dbReference>
<dbReference type="PANTHER" id="PTHR12196">
    <property type="entry name" value="DOMAIN OF UNKNOWN FUNCTION 71 DUF71 -CONTAINING PROTEIN"/>
    <property type="match status" value="1"/>
</dbReference>
<dbReference type="NCBIfam" id="TIGR00290">
    <property type="entry name" value="MJ0570_dom"/>
    <property type="match status" value="1"/>
</dbReference>
<dbReference type="CDD" id="cd06155">
    <property type="entry name" value="eu_AANH_C_1"/>
    <property type="match status" value="1"/>
</dbReference>
<dbReference type="InterPro" id="IPR030662">
    <property type="entry name" value="DPH6/MJ0570"/>
</dbReference>
<dbReference type="AlphaFoldDB" id="A0A9P7YMU2"/>
<evidence type="ECO:0000256" key="4">
    <source>
        <dbReference type="ARBA" id="ARBA00031552"/>
    </source>
</evidence>
<reference evidence="8" key="1">
    <citation type="journal article" date="2021" name="IMA Fungus">
        <title>Genomic characterization of three marine fungi, including Emericellopsis atlantica sp. nov. with signatures of a generalist lifestyle and marine biomass degradation.</title>
        <authorList>
            <person name="Hagestad O.C."/>
            <person name="Hou L."/>
            <person name="Andersen J.H."/>
            <person name="Hansen E.H."/>
            <person name="Altermark B."/>
            <person name="Li C."/>
            <person name="Kuhnert E."/>
            <person name="Cox R.J."/>
            <person name="Crous P.W."/>
            <person name="Spatafora J.W."/>
            <person name="Lail K."/>
            <person name="Amirebrahimi M."/>
            <person name="Lipzen A."/>
            <person name="Pangilinan J."/>
            <person name="Andreopoulos W."/>
            <person name="Hayes R.D."/>
            <person name="Ng V."/>
            <person name="Grigoriev I.V."/>
            <person name="Jackson S.A."/>
            <person name="Sutton T.D.S."/>
            <person name="Dobson A.D.W."/>
            <person name="Rama T."/>
        </authorList>
    </citation>
    <scope>NUCLEOTIDE SEQUENCE</scope>
    <source>
        <strain evidence="8">TRa018bII</strain>
    </source>
</reference>
<dbReference type="GO" id="GO:0017178">
    <property type="term" value="F:diphthine-ammonia ligase activity"/>
    <property type="evidence" value="ECO:0007669"/>
    <property type="project" value="UniProtKB-EC"/>
</dbReference>
<dbReference type="SUPFAM" id="SSF55298">
    <property type="entry name" value="YjgF-like"/>
    <property type="match status" value="2"/>
</dbReference>
<organism evidence="8 9">
    <name type="scientific">Amylocarpus encephaloides</name>
    <dbReference type="NCBI Taxonomy" id="45428"/>
    <lineage>
        <taxon>Eukaryota</taxon>
        <taxon>Fungi</taxon>
        <taxon>Dikarya</taxon>
        <taxon>Ascomycota</taxon>
        <taxon>Pezizomycotina</taxon>
        <taxon>Leotiomycetes</taxon>
        <taxon>Helotiales</taxon>
        <taxon>Helotiales incertae sedis</taxon>
        <taxon>Amylocarpus</taxon>
    </lineage>
</organism>
<dbReference type="CDD" id="cd06156">
    <property type="entry name" value="eu_AANH_C_2"/>
    <property type="match status" value="1"/>
</dbReference>
<comment type="caution">
    <text evidence="8">The sequence shown here is derived from an EMBL/GenBank/DDBJ whole genome shotgun (WGS) entry which is preliminary data.</text>
</comment>
<evidence type="ECO:0000256" key="1">
    <source>
        <dbReference type="ARBA" id="ARBA00012089"/>
    </source>
</evidence>
<dbReference type="Gene3D" id="3.40.50.620">
    <property type="entry name" value="HUPs"/>
    <property type="match status" value="1"/>
</dbReference>
<dbReference type="Pfam" id="PF01042">
    <property type="entry name" value="Ribonuc_L-PSP"/>
    <property type="match status" value="1"/>
</dbReference>
<evidence type="ECO:0000313" key="8">
    <source>
        <dbReference type="EMBL" id="KAG9236470.1"/>
    </source>
</evidence>
<evidence type="ECO:0000256" key="2">
    <source>
        <dbReference type="ARBA" id="ARBA00018426"/>
    </source>
</evidence>
<keyword evidence="9" id="KW-1185">Reference proteome</keyword>
<feature type="region of interest" description="Disordered" evidence="6">
    <location>
        <begin position="314"/>
        <end position="339"/>
    </location>
</feature>
<evidence type="ECO:0000256" key="6">
    <source>
        <dbReference type="SAM" id="MobiDB-lite"/>
    </source>
</evidence>
<dbReference type="PANTHER" id="PTHR12196:SF2">
    <property type="entry name" value="DIPHTHINE--AMMONIA LIGASE"/>
    <property type="match status" value="1"/>
</dbReference>
<dbReference type="SUPFAM" id="SSF52402">
    <property type="entry name" value="Adenine nucleotide alpha hydrolases-like"/>
    <property type="match status" value="1"/>
</dbReference>
<dbReference type="GO" id="GO:0017183">
    <property type="term" value="P:protein histidyl modification to diphthamide"/>
    <property type="evidence" value="ECO:0007669"/>
    <property type="project" value="TreeGrafter"/>
</dbReference>
<dbReference type="CDD" id="cd01994">
    <property type="entry name" value="AANH_PF0828-like"/>
    <property type="match status" value="1"/>
</dbReference>
<name>A0A9P7YMU2_9HELO</name>
<dbReference type="Proteomes" id="UP000824998">
    <property type="component" value="Unassembled WGS sequence"/>
</dbReference>
<evidence type="ECO:0000259" key="7">
    <source>
        <dbReference type="Pfam" id="PF01902"/>
    </source>
</evidence>
<dbReference type="InterPro" id="IPR035959">
    <property type="entry name" value="RutC-like_sf"/>
</dbReference>
<gene>
    <name evidence="8" type="ORF">BJ875DRAFT_347695</name>
</gene>
<dbReference type="Gene3D" id="3.90.1490.10">
    <property type="entry name" value="putative n-type atp pyrophosphatase, domain 2"/>
    <property type="match status" value="1"/>
</dbReference>
<dbReference type="EC" id="6.3.1.14" evidence="1"/>
<protein>
    <recommendedName>
        <fullName evidence="2">Diphthine--ammonia ligase</fullName>
        <ecNumber evidence="1">6.3.1.14</ecNumber>
    </recommendedName>
    <alternativeName>
        <fullName evidence="3">Diphthamide synthase</fullName>
    </alternativeName>
    <alternativeName>
        <fullName evidence="4">Diphthamide synthetase</fullName>
    </alternativeName>
</protein>
<feature type="non-terminal residue" evidence="8">
    <location>
        <position position="646"/>
    </location>
</feature>
<dbReference type="Gene3D" id="3.30.1330.40">
    <property type="entry name" value="RutC-like"/>
    <property type="match status" value="2"/>
</dbReference>
<evidence type="ECO:0000256" key="5">
    <source>
        <dbReference type="ARBA" id="ARBA00048108"/>
    </source>
</evidence>
<accession>A0A9P7YMU2</accession>